<dbReference type="RefSeq" id="WP_169488331.1">
    <property type="nucleotide sequence ID" value="NZ_JABBGJ010000031.1"/>
</dbReference>
<dbReference type="Proteomes" id="UP000544134">
    <property type="component" value="Unassembled WGS sequence"/>
</dbReference>
<name>A0A848INZ4_9BURK</name>
<feature type="transmembrane region" description="Helical" evidence="1">
    <location>
        <begin position="64"/>
        <end position="82"/>
    </location>
</feature>
<evidence type="ECO:0000313" key="3">
    <source>
        <dbReference type="Proteomes" id="UP000544134"/>
    </source>
</evidence>
<dbReference type="EMBL" id="JABBGJ010000031">
    <property type="protein sequence ID" value="NMM01494.1"/>
    <property type="molecule type" value="Genomic_DNA"/>
</dbReference>
<keyword evidence="1" id="KW-0472">Membrane</keyword>
<sequence length="86" mass="9373">MAAIVTVIAKLSRIDQQQALRAWLSAGEADSVKDAIPAEFTKGKEARAYALAFVIRHYPIQSGIGAFGILLFAFYLIGQFALHVHV</sequence>
<keyword evidence="3" id="KW-1185">Reference proteome</keyword>
<gene>
    <name evidence="2" type="ORF">HHL24_26595</name>
</gene>
<organism evidence="2 3">
    <name type="scientific">Paraburkholderia polaris</name>
    <dbReference type="NCBI Taxonomy" id="2728848"/>
    <lineage>
        <taxon>Bacteria</taxon>
        <taxon>Pseudomonadati</taxon>
        <taxon>Pseudomonadota</taxon>
        <taxon>Betaproteobacteria</taxon>
        <taxon>Burkholderiales</taxon>
        <taxon>Burkholderiaceae</taxon>
        <taxon>Paraburkholderia</taxon>
    </lineage>
</organism>
<keyword evidence="1" id="KW-0812">Transmembrane</keyword>
<comment type="caution">
    <text evidence="2">The sequence shown here is derived from an EMBL/GenBank/DDBJ whole genome shotgun (WGS) entry which is preliminary data.</text>
</comment>
<reference evidence="2 3" key="1">
    <citation type="submission" date="2020-04" db="EMBL/GenBank/DDBJ databases">
        <title>Paraburkholderia sp. RP-4-7 isolated from soil.</title>
        <authorList>
            <person name="Dahal R.H."/>
        </authorList>
    </citation>
    <scope>NUCLEOTIDE SEQUENCE [LARGE SCALE GENOMIC DNA]</scope>
    <source>
        <strain evidence="2 3">RP-4-7</strain>
    </source>
</reference>
<protein>
    <submittedName>
        <fullName evidence="2">Uncharacterized protein</fullName>
    </submittedName>
</protein>
<evidence type="ECO:0000256" key="1">
    <source>
        <dbReference type="SAM" id="Phobius"/>
    </source>
</evidence>
<evidence type="ECO:0000313" key="2">
    <source>
        <dbReference type="EMBL" id="NMM01494.1"/>
    </source>
</evidence>
<keyword evidence="1" id="KW-1133">Transmembrane helix</keyword>
<dbReference type="AlphaFoldDB" id="A0A848INZ4"/>
<accession>A0A848INZ4</accession>
<proteinExistence type="predicted"/>